<proteinExistence type="predicted"/>
<protein>
    <submittedName>
        <fullName evidence="1">Sugar transporter ERD6-like</fullName>
    </submittedName>
</protein>
<reference evidence="1 2" key="1">
    <citation type="journal article" date="2023" name="Science">
        <title>Complex scaffold remodeling in plant triterpene biosynthesis.</title>
        <authorList>
            <person name="De La Pena R."/>
            <person name="Hodgson H."/>
            <person name="Liu J.C."/>
            <person name="Stephenson M.J."/>
            <person name="Martin A.C."/>
            <person name="Owen C."/>
            <person name="Harkess A."/>
            <person name="Leebens-Mack J."/>
            <person name="Jimenez L.E."/>
            <person name="Osbourn A."/>
            <person name="Sattely E.S."/>
        </authorList>
    </citation>
    <scope>NUCLEOTIDE SEQUENCE [LARGE SCALE GENOMIC DNA]</scope>
    <source>
        <strain evidence="2">cv. JPN11</strain>
        <tissue evidence="1">Leaf</tissue>
    </source>
</reference>
<evidence type="ECO:0000313" key="1">
    <source>
        <dbReference type="EMBL" id="KAJ4719533.1"/>
    </source>
</evidence>
<organism evidence="1 2">
    <name type="scientific">Melia azedarach</name>
    <name type="common">Chinaberry tree</name>
    <dbReference type="NCBI Taxonomy" id="155640"/>
    <lineage>
        <taxon>Eukaryota</taxon>
        <taxon>Viridiplantae</taxon>
        <taxon>Streptophyta</taxon>
        <taxon>Embryophyta</taxon>
        <taxon>Tracheophyta</taxon>
        <taxon>Spermatophyta</taxon>
        <taxon>Magnoliopsida</taxon>
        <taxon>eudicotyledons</taxon>
        <taxon>Gunneridae</taxon>
        <taxon>Pentapetalae</taxon>
        <taxon>rosids</taxon>
        <taxon>malvids</taxon>
        <taxon>Sapindales</taxon>
        <taxon>Meliaceae</taxon>
        <taxon>Melia</taxon>
    </lineage>
</organism>
<comment type="caution">
    <text evidence="1">The sequence shown here is derived from an EMBL/GenBank/DDBJ whole genome shotgun (WGS) entry which is preliminary data.</text>
</comment>
<name>A0ACC1Y8D4_MELAZ</name>
<dbReference type="EMBL" id="CM051397">
    <property type="protein sequence ID" value="KAJ4719533.1"/>
    <property type="molecule type" value="Genomic_DNA"/>
</dbReference>
<dbReference type="Proteomes" id="UP001164539">
    <property type="component" value="Chromosome 4"/>
</dbReference>
<keyword evidence="2" id="KW-1185">Reference proteome</keyword>
<accession>A0ACC1Y8D4</accession>
<gene>
    <name evidence="1" type="ORF">OWV82_007501</name>
</gene>
<evidence type="ECO:0000313" key="2">
    <source>
        <dbReference type="Proteomes" id="UP001164539"/>
    </source>
</evidence>
<sequence length="468" mass="50405">MESSQCLEEALIETGTNTIRESDSAATPVVVLSTLVAICGSFADGCSAGYSSPAQAGIMADLGLSLRQYSVFASITTAGGIIGSLINGKIADLIGRRCAMWLSQCFCIVGWLAIAFAEDAWWLYIGRFSTGIGVGIMTYVIPVYIAEITPKNIRGTFTAANTLVATSGISLMFLLGTVVSWKTLSLIAAIPCLVQVVGLFFIPESPRWLAKVALETELETSLHRLRGNNADISREVLEIQDYTKTFENDSEAGFFDLFQRRYAYSLIVGLGLMVLQPLGGSIGIAFYASSIFAEADLSSNIGTISMAIIQVPVVGVSVLLTDKTGRRPLLMASSIGMFLSLTIVALAFGLQNMDNWKEITPALVYIGIMGFSVAFPIGMLALPGVIMSEIFPMNIKGLAGSLVTLVHYCCNWIVTYTFGFMMEWSTTGTFSIFAVICAATVAFIEFLVPETKGRTLEEIQISITKFSK</sequence>